<feature type="region of interest" description="Disordered" evidence="2">
    <location>
        <begin position="1"/>
        <end position="25"/>
    </location>
</feature>
<protein>
    <recommendedName>
        <fullName evidence="3">Complex 1 LYR protein domain-containing protein</fullName>
    </recommendedName>
</protein>
<accession>A0A8D0VX18</accession>
<dbReference type="Proteomes" id="UP000694570">
    <property type="component" value="Unplaced"/>
</dbReference>
<dbReference type="Ensembl" id="ENSSSCT00030026175.1">
    <property type="protein sequence ID" value="ENSSSCP00030011699.1"/>
    <property type="gene ID" value="ENSSSCG00030018956.1"/>
</dbReference>
<feature type="domain" description="Complex 1 LYR protein" evidence="3">
    <location>
        <begin position="57"/>
        <end position="108"/>
    </location>
</feature>
<organism evidence="4 5">
    <name type="scientific">Sus scrofa</name>
    <name type="common">Pig</name>
    <dbReference type="NCBI Taxonomy" id="9823"/>
    <lineage>
        <taxon>Eukaryota</taxon>
        <taxon>Metazoa</taxon>
        <taxon>Chordata</taxon>
        <taxon>Craniata</taxon>
        <taxon>Vertebrata</taxon>
        <taxon>Euteleostomi</taxon>
        <taxon>Mammalia</taxon>
        <taxon>Eutheria</taxon>
        <taxon>Laurasiatheria</taxon>
        <taxon>Artiodactyla</taxon>
        <taxon>Suina</taxon>
        <taxon>Suidae</taxon>
        <taxon>Sus</taxon>
    </lineage>
</organism>
<evidence type="ECO:0000313" key="5">
    <source>
        <dbReference type="Proteomes" id="UP000694570"/>
    </source>
</evidence>
<evidence type="ECO:0000256" key="2">
    <source>
        <dbReference type="SAM" id="MobiDB-lite"/>
    </source>
</evidence>
<dbReference type="Proteomes" id="UP000694723">
    <property type="component" value="Unplaced"/>
</dbReference>
<dbReference type="InterPro" id="IPR040330">
    <property type="entry name" value="LYRM1"/>
</dbReference>
<proteinExistence type="inferred from homology"/>
<sequence>MVFPQVRKTEMNEAPSPSKTSHKPSAKLDLAVPSARPHWVSFSSSAASGRMTTATRQEVLGLYRRIFRLARKWQAASGQMEDTVKEKQYILNEARTLFQKNKNVSRPQLSTARRGAISCGVCAFLFRPTVERMEQHRGTECGAGRARAQPGWLAQPGFLSSLVSGLSPAGKWLSVLRRPHAPGDLSQANESFQGRISSSHTVPVAGHSHRRCAVKSFSIHKLFRASKYKPIQSKANRIKTQGPLHSLAVSSGPFG</sequence>
<dbReference type="Ensembl" id="ENSSSCT00060089981.1">
    <property type="protein sequence ID" value="ENSSSCP00060038968.1"/>
    <property type="gene ID" value="ENSSSCG00060065880.1"/>
</dbReference>
<evidence type="ECO:0000313" key="4">
    <source>
        <dbReference type="Ensembl" id="ENSSSCP00030011699.1"/>
    </source>
</evidence>
<reference evidence="4" key="1">
    <citation type="submission" date="2025-05" db="UniProtKB">
        <authorList>
            <consortium name="Ensembl"/>
        </authorList>
    </citation>
    <scope>IDENTIFICATION</scope>
</reference>
<dbReference type="AlphaFoldDB" id="A0A8D0VX18"/>
<dbReference type="PANTHER" id="PTHR14273:SF0">
    <property type="entry name" value="LYR MOTIF-CONTAINING PROTEIN 1"/>
    <property type="match status" value="1"/>
</dbReference>
<dbReference type="PANTHER" id="PTHR14273">
    <property type="entry name" value="LYR MOTIF-CONTAINING PROTEIN 1"/>
    <property type="match status" value="1"/>
</dbReference>
<dbReference type="CDD" id="cd20261">
    <property type="entry name" value="Complex1_LYR_LYRM1"/>
    <property type="match status" value="1"/>
</dbReference>
<dbReference type="InterPro" id="IPR045294">
    <property type="entry name" value="Complex1_LYR_LYRM1"/>
</dbReference>
<evidence type="ECO:0000256" key="1">
    <source>
        <dbReference type="ARBA" id="ARBA00009508"/>
    </source>
</evidence>
<comment type="similarity">
    <text evidence="1">Belongs to the complex I LYR family.</text>
</comment>
<name>A0A8D0VX18_PIG</name>
<dbReference type="Pfam" id="PF05347">
    <property type="entry name" value="Complex1_LYR"/>
    <property type="match status" value="1"/>
</dbReference>
<evidence type="ECO:0000259" key="3">
    <source>
        <dbReference type="Pfam" id="PF05347"/>
    </source>
</evidence>
<dbReference type="InterPro" id="IPR008011">
    <property type="entry name" value="Complex1_LYR_dom"/>
</dbReference>